<name>A0A098VVG2_9MICR</name>
<dbReference type="RefSeq" id="XP_013239363.1">
    <property type="nucleotide sequence ID" value="XM_013383909.1"/>
</dbReference>
<dbReference type="Proteomes" id="UP000029725">
    <property type="component" value="Unassembled WGS sequence"/>
</dbReference>
<gene>
    <name evidence="2" type="ORF">DI09_123p70</name>
</gene>
<dbReference type="InterPro" id="IPR026140">
    <property type="entry name" value="Ribosomal_mS26"/>
</dbReference>
<dbReference type="GO" id="GO:0005763">
    <property type="term" value="C:mitochondrial small ribosomal subunit"/>
    <property type="evidence" value="ECO:0007669"/>
    <property type="project" value="InterPro"/>
</dbReference>
<evidence type="ECO:0000313" key="3">
    <source>
        <dbReference type="Proteomes" id="UP000029725"/>
    </source>
</evidence>
<dbReference type="VEuPathDB" id="MicrosporidiaDB:DI09_123p70"/>
<feature type="region of interest" description="Disordered" evidence="1">
    <location>
        <begin position="23"/>
        <end position="106"/>
    </location>
</feature>
<feature type="compositionally biased region" description="Basic and acidic residues" evidence="1">
    <location>
        <begin position="23"/>
        <end position="39"/>
    </location>
</feature>
<feature type="compositionally biased region" description="Polar residues" evidence="1">
    <location>
        <begin position="349"/>
        <end position="363"/>
    </location>
</feature>
<evidence type="ECO:0000256" key="1">
    <source>
        <dbReference type="SAM" id="MobiDB-lite"/>
    </source>
</evidence>
<keyword evidence="3" id="KW-1185">Reference proteome</keyword>
<dbReference type="Pfam" id="PF14943">
    <property type="entry name" value="MRP-S26"/>
    <property type="match status" value="1"/>
</dbReference>
<dbReference type="GeneID" id="25258191"/>
<organism evidence="2 3">
    <name type="scientific">Mitosporidium daphniae</name>
    <dbReference type="NCBI Taxonomy" id="1485682"/>
    <lineage>
        <taxon>Eukaryota</taxon>
        <taxon>Fungi</taxon>
        <taxon>Fungi incertae sedis</taxon>
        <taxon>Microsporidia</taxon>
        <taxon>Mitosporidium</taxon>
    </lineage>
</organism>
<accession>A0A098VVG2</accession>
<evidence type="ECO:0000313" key="2">
    <source>
        <dbReference type="EMBL" id="KGG52927.1"/>
    </source>
</evidence>
<sequence>MRVTNRFRPYSLLAKLRSLLFPTREKQQPSETLQKKIDPKNAANSMHAEELEVSFPIYSQERPDKDKDVQKITPKHTITAGDPNLEIPPNSPLQHDPVSQGKQLETKPRTVVSPVKFRPSFLSDTLAQKKHAMKYISKCTSKISAFRREYEARLESREIIRQQSGFSRSLLRSKLRKFFKKRLVRGRPVFPPPFQVSLKSPDSVLKGLEAARDQLISNSAWWEKEMLPDASDRVRSTEGPAAKKYSKIVESLAPNATELVKASRGIPKLLEHLMTKKKHIETLSVFSSEFITPENVDAKIQEAIENPTSFNVPVEEMLKQQYKADMIFSAISEAVDKKTGFSKQAVESIPSSMQRKKSQNALENYSFPKAS</sequence>
<reference evidence="2 3" key="1">
    <citation type="submission" date="2014-04" db="EMBL/GenBank/DDBJ databases">
        <title>A new species of microsporidia sheds light on the evolution of extreme parasitism.</title>
        <authorList>
            <person name="Haag K.L."/>
            <person name="James T.Y."/>
            <person name="Larsson R."/>
            <person name="Schaer T.M."/>
            <person name="Refardt D."/>
            <person name="Pombert J.-F."/>
            <person name="Ebert D."/>
        </authorList>
    </citation>
    <scope>NUCLEOTIDE SEQUENCE [LARGE SCALE GENOMIC DNA]</scope>
    <source>
        <strain evidence="2 3">UGP3</strain>
        <tissue evidence="2">Spores</tissue>
    </source>
</reference>
<dbReference type="OrthoDB" id="5988811at2759"/>
<proteinExistence type="predicted"/>
<protein>
    <submittedName>
        <fullName evidence="2">Uncharacterized protein</fullName>
    </submittedName>
</protein>
<comment type="caution">
    <text evidence="2">The sequence shown here is derived from an EMBL/GenBank/DDBJ whole genome shotgun (WGS) entry which is preliminary data.</text>
</comment>
<feature type="compositionally biased region" description="Basic and acidic residues" evidence="1">
    <location>
        <begin position="61"/>
        <end position="70"/>
    </location>
</feature>
<dbReference type="HOGENOM" id="CLU_746146_0_0_1"/>
<dbReference type="AlphaFoldDB" id="A0A098VVG2"/>
<feature type="region of interest" description="Disordered" evidence="1">
    <location>
        <begin position="346"/>
        <end position="371"/>
    </location>
</feature>
<dbReference type="EMBL" id="JMKJ01000026">
    <property type="protein sequence ID" value="KGG52927.1"/>
    <property type="molecule type" value="Genomic_DNA"/>
</dbReference>